<organism evidence="9 10">
    <name type="scientific">Momordica charantia</name>
    <name type="common">Bitter gourd</name>
    <name type="synonym">Balsam pear</name>
    <dbReference type="NCBI Taxonomy" id="3673"/>
    <lineage>
        <taxon>Eukaryota</taxon>
        <taxon>Viridiplantae</taxon>
        <taxon>Streptophyta</taxon>
        <taxon>Embryophyta</taxon>
        <taxon>Tracheophyta</taxon>
        <taxon>Spermatophyta</taxon>
        <taxon>Magnoliopsida</taxon>
        <taxon>eudicotyledons</taxon>
        <taxon>Gunneridae</taxon>
        <taxon>Pentapetalae</taxon>
        <taxon>rosids</taxon>
        <taxon>fabids</taxon>
        <taxon>Cucurbitales</taxon>
        <taxon>Cucurbitaceae</taxon>
        <taxon>Momordiceae</taxon>
        <taxon>Momordica</taxon>
    </lineage>
</organism>
<evidence type="ECO:0000256" key="2">
    <source>
        <dbReference type="ARBA" id="ARBA00007448"/>
    </source>
</evidence>
<gene>
    <name evidence="10" type="primary">LOC111019781</name>
</gene>
<dbReference type="Gene3D" id="3.40.50.300">
    <property type="entry name" value="P-loop containing nucleotide triphosphate hydrolases"/>
    <property type="match status" value="1"/>
</dbReference>
<dbReference type="PROSITE" id="PS00674">
    <property type="entry name" value="AAA"/>
    <property type="match status" value="1"/>
</dbReference>
<evidence type="ECO:0000256" key="7">
    <source>
        <dbReference type="SAM" id="MobiDB-lite"/>
    </source>
</evidence>
<dbReference type="InterPro" id="IPR003960">
    <property type="entry name" value="ATPase_AAA_CS"/>
</dbReference>
<dbReference type="InterPro" id="IPR027417">
    <property type="entry name" value="P-loop_NTPase"/>
</dbReference>
<keyword evidence="3" id="KW-0378">Hydrolase</keyword>
<dbReference type="InterPro" id="IPR050747">
    <property type="entry name" value="Mitochondrial_chaperone_BCS1"/>
</dbReference>
<dbReference type="InterPro" id="IPR058017">
    <property type="entry name" value="At3g28540-like_C"/>
</dbReference>
<protein>
    <submittedName>
        <fullName evidence="10">AAA-ATPase At3g50940-like</fullName>
    </submittedName>
</protein>
<dbReference type="KEGG" id="mcha:111019781"/>
<comment type="similarity">
    <text evidence="2">Belongs to the AAA ATPase family. BCS1 subfamily.</text>
</comment>
<keyword evidence="4" id="KW-0460">Magnesium</keyword>
<comment type="cofactor">
    <cofactor evidence="1">
        <name>Mg(2+)</name>
        <dbReference type="ChEBI" id="CHEBI:18420"/>
    </cofactor>
</comment>
<feature type="compositionally biased region" description="Basic residues" evidence="7">
    <location>
        <begin position="474"/>
        <end position="488"/>
    </location>
</feature>
<evidence type="ECO:0000313" key="10">
    <source>
        <dbReference type="RefSeq" id="XP_022151927.1"/>
    </source>
</evidence>
<evidence type="ECO:0000256" key="5">
    <source>
        <dbReference type="ARBA" id="ARBA00049360"/>
    </source>
</evidence>
<evidence type="ECO:0000256" key="6">
    <source>
        <dbReference type="RuleBase" id="RU003651"/>
    </source>
</evidence>
<dbReference type="GO" id="GO:0005524">
    <property type="term" value="F:ATP binding"/>
    <property type="evidence" value="ECO:0007669"/>
    <property type="project" value="UniProtKB-KW"/>
</dbReference>
<keyword evidence="6" id="KW-0547">Nucleotide-binding</keyword>
<evidence type="ECO:0000256" key="3">
    <source>
        <dbReference type="ARBA" id="ARBA00022801"/>
    </source>
</evidence>
<proteinExistence type="inferred from homology"/>
<dbReference type="SMART" id="SM00382">
    <property type="entry name" value="AAA"/>
    <property type="match status" value="1"/>
</dbReference>
<evidence type="ECO:0000256" key="1">
    <source>
        <dbReference type="ARBA" id="ARBA00001946"/>
    </source>
</evidence>
<evidence type="ECO:0000256" key="4">
    <source>
        <dbReference type="ARBA" id="ARBA00022842"/>
    </source>
</evidence>
<dbReference type="SUPFAM" id="SSF52540">
    <property type="entry name" value="P-loop containing nucleoside triphosphate hydrolases"/>
    <property type="match status" value="1"/>
</dbReference>
<dbReference type="CDD" id="cd19510">
    <property type="entry name" value="RecA-like_BCS1"/>
    <property type="match status" value="1"/>
</dbReference>
<dbReference type="OrthoDB" id="10251412at2759"/>
<dbReference type="Pfam" id="PF00004">
    <property type="entry name" value="AAA"/>
    <property type="match status" value="1"/>
</dbReference>
<dbReference type="RefSeq" id="XP_022151927.1">
    <property type="nucleotide sequence ID" value="XM_022296235.1"/>
</dbReference>
<dbReference type="AlphaFoldDB" id="A0A6J1DET2"/>
<dbReference type="InterPro" id="IPR003959">
    <property type="entry name" value="ATPase_AAA_core"/>
</dbReference>
<dbReference type="Gene3D" id="6.10.280.40">
    <property type="match status" value="1"/>
</dbReference>
<dbReference type="GO" id="GO:0006950">
    <property type="term" value="P:response to stress"/>
    <property type="evidence" value="ECO:0007669"/>
    <property type="project" value="UniProtKB-ARBA"/>
</dbReference>
<evidence type="ECO:0000259" key="8">
    <source>
        <dbReference type="SMART" id="SM00382"/>
    </source>
</evidence>
<reference evidence="10" key="1">
    <citation type="submission" date="2025-08" db="UniProtKB">
        <authorList>
            <consortium name="RefSeq"/>
        </authorList>
    </citation>
    <scope>IDENTIFICATION</scope>
    <source>
        <strain evidence="10">OHB3-1</strain>
    </source>
</reference>
<dbReference type="PANTHER" id="PTHR23070">
    <property type="entry name" value="BCS1 AAA-TYPE ATPASE"/>
    <property type="match status" value="1"/>
</dbReference>
<dbReference type="InterPro" id="IPR003593">
    <property type="entry name" value="AAA+_ATPase"/>
</dbReference>
<evidence type="ECO:0000313" key="9">
    <source>
        <dbReference type="Proteomes" id="UP000504603"/>
    </source>
</evidence>
<keyword evidence="9" id="KW-1185">Reference proteome</keyword>
<feature type="region of interest" description="Disordered" evidence="7">
    <location>
        <begin position="466"/>
        <end position="488"/>
    </location>
</feature>
<dbReference type="GO" id="GO:0016887">
    <property type="term" value="F:ATP hydrolysis activity"/>
    <property type="evidence" value="ECO:0007669"/>
    <property type="project" value="InterPro"/>
</dbReference>
<sequence length="488" mass="55634">MPSTTSVFSAYTSIAASAMVARAMISETNTILCQIIPQKLRQEISFKFNAMFGPLSSHMTLIIDENNGVAINELYRASETYLTTKIPTSLKHLKASKSPGENNLSFKINKGDNLTDEFEGIEVTWELISTEKQSTYFDFDSYSQTSETIEKRHYRMSFHKKHRDLVMNIYLPYILKRAKAIEEENRAVKIHALMGGYGNGDSIVLQSTCCFEKLAMDPKKKKDVMDDLERFVRRRDFYRRIGKAWKRGYLLYGPPGTGKSSLVAAMADYLKFNIYDLELTSVQSNSALRTMLLSTTDRSIIVIEDIDCSAELEDRNNGGYGGAGDTKLTLSGVLNAIDGLWSSCGDARIIVFTTNHREKLDPALLRPGRMDMHIHMTYLTPSGFQILASNYLQIKNHDRFREIEELIMEVEVTPAEIAEELMKSDDADVALGAVVEFINGKKRKKMEKELCNSELIKNDEQSLRNIEEEDQNVKKRNKRRRTRWGRKK</sequence>
<dbReference type="Pfam" id="PF14363">
    <property type="entry name" value="AAA_assoc"/>
    <property type="match status" value="1"/>
</dbReference>
<dbReference type="GeneID" id="111019781"/>
<keyword evidence="6" id="KW-0067">ATP-binding</keyword>
<comment type="catalytic activity">
    <reaction evidence="5">
        <text>ATP + H2O = ADP + phosphate + H(+)</text>
        <dbReference type="Rhea" id="RHEA:13065"/>
        <dbReference type="ChEBI" id="CHEBI:15377"/>
        <dbReference type="ChEBI" id="CHEBI:15378"/>
        <dbReference type="ChEBI" id="CHEBI:30616"/>
        <dbReference type="ChEBI" id="CHEBI:43474"/>
        <dbReference type="ChEBI" id="CHEBI:456216"/>
    </reaction>
</comment>
<dbReference type="Proteomes" id="UP000504603">
    <property type="component" value="Unplaced"/>
</dbReference>
<feature type="domain" description="AAA+ ATPase" evidence="8">
    <location>
        <begin position="245"/>
        <end position="380"/>
    </location>
</feature>
<name>A0A6J1DET2_MOMCH</name>
<dbReference type="InterPro" id="IPR025753">
    <property type="entry name" value="AAA_N_dom"/>
</dbReference>
<dbReference type="Pfam" id="PF25568">
    <property type="entry name" value="AAA_lid_At3g28540"/>
    <property type="match status" value="1"/>
</dbReference>
<accession>A0A6J1DET2</accession>